<dbReference type="SUPFAM" id="SSF57016">
    <property type="entry name" value="Plant lectins/antimicrobial peptides"/>
    <property type="match status" value="1"/>
</dbReference>
<keyword evidence="7" id="KW-1185">Reference proteome</keyword>
<reference evidence="6" key="1">
    <citation type="submission" date="2020-01" db="EMBL/GenBank/DDBJ databases">
        <authorList>
            <consortium name="DOE Joint Genome Institute"/>
            <person name="Haridas S."/>
            <person name="Albert R."/>
            <person name="Binder M."/>
            <person name="Bloem J."/>
            <person name="Labutti K."/>
            <person name="Salamov A."/>
            <person name="Andreopoulos B."/>
            <person name="Baker S.E."/>
            <person name="Barry K."/>
            <person name="Bills G."/>
            <person name="Bluhm B.H."/>
            <person name="Cannon C."/>
            <person name="Castanera R."/>
            <person name="Culley D.E."/>
            <person name="Daum C."/>
            <person name="Ezra D."/>
            <person name="Gonzalez J.B."/>
            <person name="Henrissat B."/>
            <person name="Kuo A."/>
            <person name="Liang C."/>
            <person name="Lipzen A."/>
            <person name="Lutzoni F."/>
            <person name="Magnuson J."/>
            <person name="Mondo S."/>
            <person name="Nolan M."/>
            <person name="Ohm R."/>
            <person name="Pangilinan J."/>
            <person name="Park H.-J."/>
            <person name="Ramirez L."/>
            <person name="Alfaro M."/>
            <person name="Sun H."/>
            <person name="Tritt A."/>
            <person name="Yoshinaga Y."/>
            <person name="Zwiers L.-H."/>
            <person name="Turgeon B.G."/>
            <person name="Goodwin S.B."/>
            <person name="Spatafora J.W."/>
            <person name="Crous P.W."/>
            <person name="Grigoriev I.V."/>
        </authorList>
    </citation>
    <scope>NUCLEOTIDE SEQUENCE</scope>
    <source>
        <strain evidence="6">IPT5</strain>
    </source>
</reference>
<proteinExistence type="predicted"/>
<dbReference type="AlphaFoldDB" id="A0A6A7BDI1"/>
<feature type="region of interest" description="Disordered" evidence="3">
    <location>
        <begin position="195"/>
        <end position="224"/>
    </location>
</feature>
<dbReference type="InterPro" id="IPR006771">
    <property type="entry name" value="CetA-like"/>
</dbReference>
<keyword evidence="2" id="KW-1015">Disulfide bond</keyword>
<keyword evidence="1 2" id="KW-0147">Chitin-binding</keyword>
<dbReference type="EMBL" id="MU006299">
    <property type="protein sequence ID" value="KAF2852429.1"/>
    <property type="molecule type" value="Genomic_DNA"/>
</dbReference>
<name>A0A6A7BDI1_9PLEO</name>
<dbReference type="Proteomes" id="UP000799423">
    <property type="component" value="Unassembled WGS sequence"/>
</dbReference>
<accession>A0A6A7BDI1</accession>
<dbReference type="InterPro" id="IPR036861">
    <property type="entry name" value="Endochitinase-like_sf"/>
</dbReference>
<feature type="compositionally biased region" description="Low complexity" evidence="3">
    <location>
        <begin position="206"/>
        <end position="224"/>
    </location>
</feature>
<dbReference type="PROSITE" id="PS50941">
    <property type="entry name" value="CHIT_BIND_I_2"/>
    <property type="match status" value="1"/>
</dbReference>
<evidence type="ECO:0000256" key="4">
    <source>
        <dbReference type="SAM" id="SignalP"/>
    </source>
</evidence>
<dbReference type="GO" id="GO:0008061">
    <property type="term" value="F:chitin binding"/>
    <property type="evidence" value="ECO:0007669"/>
    <property type="project" value="UniProtKB-UniRule"/>
</dbReference>
<evidence type="ECO:0000259" key="5">
    <source>
        <dbReference type="PROSITE" id="PS50941"/>
    </source>
</evidence>
<sequence>MLSPLLSLLLGDSLMAFNVVAENIQFINHCNYPFYVFEVGEGFAGEDHEGITVPAGGTVYHPIRNTEGMEGGISLKIRDLPEYRVAPAGILQAEYNFHPDSTGKLWYDLSLVDCSPAAKPTDPHFCPLTQGGVKMFVPGYEKDGCLPASCSAQGCNDAYLEPGPTLGDPTLSCHAGVDIQFETCLDSNGLVTILDDEPEVSPPGASPSSQGPKPKPSGLGSPKVSPNGICGAESGYTCAGSALGQCCSEYNYCGDGNEFCGTGCQKDFGTCRSSFARSPSTLLTVTKPRQSTS</sequence>
<comment type="caution">
    <text evidence="2">Lacks conserved residue(s) required for the propagation of feature annotation.</text>
</comment>
<dbReference type="Pfam" id="PF04681">
    <property type="entry name" value="Bys1"/>
    <property type="match status" value="1"/>
</dbReference>
<gene>
    <name evidence="6" type="ORF">T440DRAFT_527071</name>
</gene>
<evidence type="ECO:0000313" key="7">
    <source>
        <dbReference type="Proteomes" id="UP000799423"/>
    </source>
</evidence>
<dbReference type="OrthoDB" id="1193027at2759"/>
<evidence type="ECO:0000256" key="1">
    <source>
        <dbReference type="ARBA" id="ARBA00022669"/>
    </source>
</evidence>
<feature type="chain" id="PRO_5025399421" evidence="4">
    <location>
        <begin position="22"/>
        <end position="293"/>
    </location>
</feature>
<feature type="domain" description="Chitin-binding type-1" evidence="5">
    <location>
        <begin position="227"/>
        <end position="273"/>
    </location>
</feature>
<dbReference type="Gene3D" id="3.30.60.10">
    <property type="entry name" value="Endochitinase-like"/>
    <property type="match status" value="1"/>
</dbReference>
<keyword evidence="4" id="KW-0732">Signal</keyword>
<feature type="signal peptide" evidence="4">
    <location>
        <begin position="1"/>
        <end position="21"/>
    </location>
</feature>
<evidence type="ECO:0000256" key="2">
    <source>
        <dbReference type="PROSITE-ProRule" id="PRU00261"/>
    </source>
</evidence>
<evidence type="ECO:0000313" key="6">
    <source>
        <dbReference type="EMBL" id="KAF2852429.1"/>
    </source>
</evidence>
<organism evidence="6 7">
    <name type="scientific">Plenodomus tracheiphilus IPT5</name>
    <dbReference type="NCBI Taxonomy" id="1408161"/>
    <lineage>
        <taxon>Eukaryota</taxon>
        <taxon>Fungi</taxon>
        <taxon>Dikarya</taxon>
        <taxon>Ascomycota</taxon>
        <taxon>Pezizomycotina</taxon>
        <taxon>Dothideomycetes</taxon>
        <taxon>Pleosporomycetidae</taxon>
        <taxon>Pleosporales</taxon>
        <taxon>Pleosporineae</taxon>
        <taxon>Leptosphaeriaceae</taxon>
        <taxon>Plenodomus</taxon>
    </lineage>
</organism>
<protein>
    <submittedName>
        <fullName evidence="6">Carbohydrate-binding module family 18 protein</fullName>
    </submittedName>
</protein>
<dbReference type="InterPro" id="IPR001002">
    <property type="entry name" value="Chitin-bd_1"/>
</dbReference>
<dbReference type="CDD" id="cd11618">
    <property type="entry name" value="ChtBD1_1"/>
    <property type="match status" value="1"/>
</dbReference>
<evidence type="ECO:0000256" key="3">
    <source>
        <dbReference type="SAM" id="MobiDB-lite"/>
    </source>
</evidence>
<feature type="disulfide bond" evidence="2">
    <location>
        <begin position="246"/>
        <end position="260"/>
    </location>
</feature>